<proteinExistence type="predicted"/>
<dbReference type="Proteomes" id="UP001589733">
    <property type="component" value="Unassembled WGS sequence"/>
</dbReference>
<evidence type="ECO:0000313" key="1">
    <source>
        <dbReference type="EMBL" id="MFB9990759.1"/>
    </source>
</evidence>
<sequence>MTAFSAFPFESGPRANLLPAAQFPLTLEFKFSLFTELRVTDAGGQLVAVVKEKTFSIRDEVKVFADEGRTRQLYGMRAQGLMAGALDWRAKRLIRRADGSDVGALQAQGMRTLWAASYELLDAPGHVRFTIRDDQPWLGILEGVIGAIPLIGDLIAMGFDYLVNPTYTVTDASGQPALRVLKRRSLFSRRFVVEALRPVQPQEEELLTLGLVQLVLRERERG</sequence>
<reference evidence="1 2" key="1">
    <citation type="submission" date="2024-09" db="EMBL/GenBank/DDBJ databases">
        <authorList>
            <person name="Sun Q."/>
            <person name="Mori K."/>
        </authorList>
    </citation>
    <scope>NUCLEOTIDE SEQUENCE [LARGE SCALE GENOMIC DNA]</scope>
    <source>
        <strain evidence="1 2">JCM 13503</strain>
    </source>
</reference>
<evidence type="ECO:0000313" key="2">
    <source>
        <dbReference type="Proteomes" id="UP001589733"/>
    </source>
</evidence>
<keyword evidence="2" id="KW-1185">Reference proteome</keyword>
<gene>
    <name evidence="1" type="ORF">ACFFLM_01985</name>
</gene>
<dbReference type="EMBL" id="JBHLYR010000008">
    <property type="protein sequence ID" value="MFB9990759.1"/>
    <property type="molecule type" value="Genomic_DNA"/>
</dbReference>
<accession>A0ABV6ATE1</accession>
<comment type="caution">
    <text evidence="1">The sequence shown here is derived from an EMBL/GenBank/DDBJ whole genome shotgun (WGS) entry which is preliminary data.</text>
</comment>
<organism evidence="1 2">
    <name type="scientific">Deinococcus oregonensis</name>
    <dbReference type="NCBI Taxonomy" id="1805970"/>
    <lineage>
        <taxon>Bacteria</taxon>
        <taxon>Thermotogati</taxon>
        <taxon>Deinococcota</taxon>
        <taxon>Deinococci</taxon>
        <taxon>Deinococcales</taxon>
        <taxon>Deinococcaceae</taxon>
        <taxon>Deinococcus</taxon>
    </lineage>
</organism>
<protein>
    <submittedName>
        <fullName evidence="1">Uncharacterized protein</fullName>
    </submittedName>
</protein>
<dbReference type="RefSeq" id="WP_380004994.1">
    <property type="nucleotide sequence ID" value="NZ_JBHLYR010000008.1"/>
</dbReference>
<name>A0ABV6ATE1_9DEIO</name>